<protein>
    <recommendedName>
        <fullName evidence="6">Kinesin-like protein</fullName>
    </recommendedName>
</protein>
<evidence type="ECO:0000256" key="7">
    <source>
        <dbReference type="SAM" id="Coils"/>
    </source>
</evidence>
<reference evidence="10" key="1">
    <citation type="submission" date="2025-08" db="UniProtKB">
        <authorList>
            <consortium name="RefSeq"/>
        </authorList>
    </citation>
    <scope>IDENTIFICATION</scope>
</reference>
<evidence type="ECO:0000256" key="5">
    <source>
        <dbReference type="PROSITE-ProRule" id="PRU00283"/>
    </source>
</evidence>
<comment type="similarity">
    <text evidence="5 6">Belongs to the TRAFAC class myosin-kinesin ATPase superfamily. Kinesin family.</text>
</comment>
<sequence length="650" mass="74691">MEVNDLSISKSKLLATVSNLENKVEMQKKEIDDLNNIIRNEYVAKEDYEFLQSEKCLFFQNLESYKKSAGDSLIQVSNMKKQMKELQEQFVNKEQEYSVQMQSLKNENRLLKKKFHEVEEKYMLMAFTPAKIRTVVDEEIEQKFIKMRSEKLQLEEEEHNLKKLHRRELTLLTTELEILKVKNVKLEAKIIKKDEEIQKALKQMKQQEISFKEDAIKQVKENTVTQEKKIQAFILFHDTFFKKLKDLSNELHTIKEEKEAISGQIVFFINCIKSSLINVKATFLNEVKETDRRSQILVKQYAKEIEVRKHLHNQLIELRGNIRVFCRVRPVIKEDGDDSKNVVTFDSDDSSIIKVEHKSVNRLFKMDKVFNGSTSQTEIFSNVKSLVTSCLDGYNVCIFAYGQTGSGKTYTMEGTHSDPGINQQALYLLFKECKDKLDWKYSIRVSYIEIYNEMIRDLLCSCPTEKLKVKQSKEGTYVPGLTSIEVENIYNVNELFNLGKRNRITAATDMNAHSSRSHSVLVINVSGTNMNVNIKVSGKLNLVDLAGSERLSKSGSEGIRMKETQSINASLSSLSNVIHSLKNKCTHIPYRNSKLTYLLQDSLGGDSKTLMVVQVSPVEKNSGETVLSLSFAERIRDVELGLASKKIVKT</sequence>
<dbReference type="PROSITE" id="PS50067">
    <property type="entry name" value="KINESIN_MOTOR_2"/>
    <property type="match status" value="1"/>
</dbReference>
<dbReference type="PANTHER" id="PTHR47972:SF28">
    <property type="entry name" value="KINESIN-LIKE PROTEIN KLP-3"/>
    <property type="match status" value="1"/>
</dbReference>
<keyword evidence="9" id="KW-1185">Reference proteome</keyword>
<evidence type="ECO:0000256" key="4">
    <source>
        <dbReference type="ARBA" id="ARBA00023212"/>
    </source>
</evidence>
<feature type="coiled-coil region" evidence="7">
    <location>
        <begin position="69"/>
        <end position="264"/>
    </location>
</feature>
<comment type="subcellular location">
    <subcellularLocation>
        <location evidence="1">Cytoplasm</location>
        <location evidence="1">Cytoskeleton</location>
    </subcellularLocation>
</comment>
<dbReference type="Proteomes" id="UP001652625">
    <property type="component" value="Chromosome 03"/>
</dbReference>
<dbReference type="InterPro" id="IPR019821">
    <property type="entry name" value="Kinesin_motor_CS"/>
</dbReference>
<feature type="domain" description="Kinesin motor" evidence="8">
    <location>
        <begin position="321"/>
        <end position="638"/>
    </location>
</feature>
<evidence type="ECO:0000256" key="1">
    <source>
        <dbReference type="ARBA" id="ARBA00004245"/>
    </source>
</evidence>
<organism evidence="9 10">
    <name type="scientific">Hydra vulgaris</name>
    <name type="common">Hydra</name>
    <name type="synonym">Hydra attenuata</name>
    <dbReference type="NCBI Taxonomy" id="6087"/>
    <lineage>
        <taxon>Eukaryota</taxon>
        <taxon>Metazoa</taxon>
        <taxon>Cnidaria</taxon>
        <taxon>Hydrozoa</taxon>
        <taxon>Hydroidolina</taxon>
        <taxon>Anthoathecata</taxon>
        <taxon>Aplanulata</taxon>
        <taxon>Hydridae</taxon>
        <taxon>Hydra</taxon>
    </lineage>
</organism>
<dbReference type="InterPro" id="IPR027640">
    <property type="entry name" value="Kinesin-like_fam"/>
</dbReference>
<keyword evidence="3 5" id="KW-0067">ATP-binding</keyword>
<dbReference type="GeneID" id="101238359"/>
<gene>
    <name evidence="10" type="primary">LOC101238359</name>
</gene>
<dbReference type="SUPFAM" id="SSF52540">
    <property type="entry name" value="P-loop containing nucleoside triphosphate hydrolases"/>
    <property type="match status" value="1"/>
</dbReference>
<dbReference type="PRINTS" id="PR00380">
    <property type="entry name" value="KINESINHEAVY"/>
</dbReference>
<feature type="coiled-coil region" evidence="7">
    <location>
        <begin position="10"/>
        <end position="37"/>
    </location>
</feature>
<dbReference type="RefSeq" id="XP_065648973.1">
    <property type="nucleotide sequence ID" value="XM_065792901.1"/>
</dbReference>
<name>A0ABM4BIW5_HYDVU</name>
<keyword evidence="4" id="KW-0206">Cytoskeleton</keyword>
<keyword evidence="5 6" id="KW-0505">Motor protein</keyword>
<evidence type="ECO:0000256" key="6">
    <source>
        <dbReference type="RuleBase" id="RU000394"/>
    </source>
</evidence>
<dbReference type="PANTHER" id="PTHR47972">
    <property type="entry name" value="KINESIN-LIKE PROTEIN KLP-3"/>
    <property type="match status" value="1"/>
</dbReference>
<dbReference type="InterPro" id="IPR001752">
    <property type="entry name" value="Kinesin_motor_dom"/>
</dbReference>
<dbReference type="SMART" id="SM00129">
    <property type="entry name" value="KISc"/>
    <property type="match status" value="1"/>
</dbReference>
<keyword evidence="2 5" id="KW-0547">Nucleotide-binding</keyword>
<proteinExistence type="inferred from homology"/>
<dbReference type="Gene3D" id="3.40.850.10">
    <property type="entry name" value="Kinesin motor domain"/>
    <property type="match status" value="1"/>
</dbReference>
<keyword evidence="4" id="KW-0963">Cytoplasm</keyword>
<keyword evidence="6" id="KW-0493">Microtubule</keyword>
<dbReference type="Pfam" id="PF00225">
    <property type="entry name" value="Kinesin"/>
    <property type="match status" value="1"/>
</dbReference>
<feature type="binding site" evidence="5">
    <location>
        <begin position="402"/>
        <end position="409"/>
    </location>
    <ligand>
        <name>ATP</name>
        <dbReference type="ChEBI" id="CHEBI:30616"/>
    </ligand>
</feature>
<dbReference type="PROSITE" id="PS00411">
    <property type="entry name" value="KINESIN_MOTOR_1"/>
    <property type="match status" value="1"/>
</dbReference>
<keyword evidence="7" id="KW-0175">Coiled coil</keyword>
<evidence type="ECO:0000313" key="10">
    <source>
        <dbReference type="RefSeq" id="XP_065648973.1"/>
    </source>
</evidence>
<evidence type="ECO:0000256" key="2">
    <source>
        <dbReference type="ARBA" id="ARBA00022741"/>
    </source>
</evidence>
<evidence type="ECO:0000259" key="8">
    <source>
        <dbReference type="PROSITE" id="PS50067"/>
    </source>
</evidence>
<evidence type="ECO:0000256" key="3">
    <source>
        <dbReference type="ARBA" id="ARBA00022840"/>
    </source>
</evidence>
<dbReference type="InterPro" id="IPR027417">
    <property type="entry name" value="P-loop_NTPase"/>
</dbReference>
<evidence type="ECO:0000313" key="9">
    <source>
        <dbReference type="Proteomes" id="UP001652625"/>
    </source>
</evidence>
<accession>A0ABM4BIW5</accession>
<dbReference type="InterPro" id="IPR036961">
    <property type="entry name" value="Kinesin_motor_dom_sf"/>
</dbReference>